<reference evidence="1 2" key="1">
    <citation type="journal article" date="2012" name="Proc. Natl. Acad. Sci. U.S.A.">
        <title>Comparative genomics of Ceriporiopsis subvermispora and Phanerochaete chrysosporium provide insight into selective ligninolysis.</title>
        <authorList>
            <person name="Fernandez-Fueyo E."/>
            <person name="Ruiz-Duenas F.J."/>
            <person name="Ferreira P."/>
            <person name="Floudas D."/>
            <person name="Hibbett D.S."/>
            <person name="Canessa P."/>
            <person name="Larrondo L.F."/>
            <person name="James T.Y."/>
            <person name="Seelenfreund D."/>
            <person name="Lobos S."/>
            <person name="Polanco R."/>
            <person name="Tello M."/>
            <person name="Honda Y."/>
            <person name="Watanabe T."/>
            <person name="Watanabe T."/>
            <person name="Ryu J.S."/>
            <person name="Kubicek C.P."/>
            <person name="Schmoll M."/>
            <person name="Gaskell J."/>
            <person name="Hammel K.E."/>
            <person name="St John F.J."/>
            <person name="Vanden Wymelenberg A."/>
            <person name="Sabat G."/>
            <person name="Splinter BonDurant S."/>
            <person name="Syed K."/>
            <person name="Yadav J.S."/>
            <person name="Doddapaneni H."/>
            <person name="Subramanian V."/>
            <person name="Lavin J.L."/>
            <person name="Oguiza J.A."/>
            <person name="Perez G."/>
            <person name="Pisabarro A.G."/>
            <person name="Ramirez L."/>
            <person name="Santoyo F."/>
            <person name="Master E."/>
            <person name="Coutinho P.M."/>
            <person name="Henrissat B."/>
            <person name="Lombard V."/>
            <person name="Magnuson J.K."/>
            <person name="Kuees U."/>
            <person name="Hori C."/>
            <person name="Igarashi K."/>
            <person name="Samejima M."/>
            <person name="Held B.W."/>
            <person name="Barry K.W."/>
            <person name="LaButti K.M."/>
            <person name="Lapidus A."/>
            <person name="Lindquist E.A."/>
            <person name="Lucas S.M."/>
            <person name="Riley R."/>
            <person name="Salamov A.A."/>
            <person name="Hoffmeister D."/>
            <person name="Schwenk D."/>
            <person name="Hadar Y."/>
            <person name="Yarden O."/>
            <person name="de Vries R.P."/>
            <person name="Wiebenga A."/>
            <person name="Stenlid J."/>
            <person name="Eastwood D."/>
            <person name="Grigoriev I.V."/>
            <person name="Berka R.M."/>
            <person name="Blanchette R.A."/>
            <person name="Kersten P."/>
            <person name="Martinez A.T."/>
            <person name="Vicuna R."/>
            <person name="Cullen D."/>
        </authorList>
    </citation>
    <scope>NUCLEOTIDE SEQUENCE [LARGE SCALE GENOMIC DNA]</scope>
    <source>
        <strain evidence="1 2">B</strain>
    </source>
</reference>
<evidence type="ECO:0000313" key="2">
    <source>
        <dbReference type="Proteomes" id="UP000016930"/>
    </source>
</evidence>
<protein>
    <submittedName>
        <fullName evidence="1">Uncharacterized protein</fullName>
    </submittedName>
</protein>
<dbReference type="AlphaFoldDB" id="M2Q8K2"/>
<sequence>MDEYIAGCATPVESGIMKIGSAFLTQGTSDASAGEDGGEDSELQRMRGSLMALEAGSVEAAHGDRAESVLDVREDVG</sequence>
<evidence type="ECO:0000313" key="1">
    <source>
        <dbReference type="EMBL" id="EMD33193.1"/>
    </source>
</evidence>
<dbReference type="HOGENOM" id="CLU_2637834_0_0_1"/>
<proteinExistence type="predicted"/>
<keyword evidence="2" id="KW-1185">Reference proteome</keyword>
<name>M2Q8K2_CERS8</name>
<dbReference type="EMBL" id="KB445807">
    <property type="protein sequence ID" value="EMD33193.1"/>
    <property type="molecule type" value="Genomic_DNA"/>
</dbReference>
<accession>M2Q8K2</accession>
<dbReference type="Proteomes" id="UP000016930">
    <property type="component" value="Unassembled WGS sequence"/>
</dbReference>
<organism evidence="1 2">
    <name type="scientific">Ceriporiopsis subvermispora (strain B)</name>
    <name type="common">White-rot fungus</name>
    <name type="synonym">Gelatoporia subvermispora</name>
    <dbReference type="NCBI Taxonomy" id="914234"/>
    <lineage>
        <taxon>Eukaryota</taxon>
        <taxon>Fungi</taxon>
        <taxon>Dikarya</taxon>
        <taxon>Basidiomycota</taxon>
        <taxon>Agaricomycotina</taxon>
        <taxon>Agaricomycetes</taxon>
        <taxon>Polyporales</taxon>
        <taxon>Gelatoporiaceae</taxon>
        <taxon>Gelatoporia</taxon>
    </lineage>
</organism>
<gene>
    <name evidence="1" type="ORF">CERSUDRAFT_118249</name>
</gene>